<evidence type="ECO:0000313" key="4">
    <source>
        <dbReference type="Proteomes" id="UP000228767"/>
    </source>
</evidence>
<dbReference type="Pfam" id="PF18895">
    <property type="entry name" value="T4SS_pilin"/>
    <property type="match status" value="1"/>
</dbReference>
<dbReference type="Proteomes" id="UP000228767">
    <property type="component" value="Unassembled WGS sequence"/>
</dbReference>
<gene>
    <name evidence="3" type="ORF">COV10_01635</name>
</gene>
<keyword evidence="1" id="KW-1133">Transmembrane helix</keyword>
<evidence type="ECO:0000256" key="2">
    <source>
        <dbReference type="SAM" id="SignalP"/>
    </source>
</evidence>
<comment type="caution">
    <text evidence="3">The sequence shown here is derived from an EMBL/GenBank/DDBJ whole genome shotgun (WGS) entry which is preliminary data.</text>
</comment>
<organism evidence="3 4">
    <name type="scientific">Candidatus Vogelbacteria bacterium CG10_big_fil_rev_8_21_14_0_10_51_16</name>
    <dbReference type="NCBI Taxonomy" id="1975045"/>
    <lineage>
        <taxon>Bacteria</taxon>
        <taxon>Candidatus Vogeliibacteriota</taxon>
    </lineage>
</organism>
<sequence length="137" mass="15103">MPSKRQILLCFLLLVVAGLPFLAFAESGPLQGQIVNCGEKVPCSFAELVEVANRFIRFMLFNIAIPISIVAIVFVGIRMVWAQGDTGKYEAAKKSLWNLLIGLTLIIIAGLLVITILDLLKVKKDFILTDEIRGSTR</sequence>
<evidence type="ECO:0000313" key="3">
    <source>
        <dbReference type="EMBL" id="PIR45032.1"/>
    </source>
</evidence>
<evidence type="ECO:0008006" key="5">
    <source>
        <dbReference type="Google" id="ProtNLM"/>
    </source>
</evidence>
<name>A0A2H0RER0_9BACT</name>
<dbReference type="AlphaFoldDB" id="A0A2H0RER0"/>
<proteinExistence type="predicted"/>
<feature type="signal peptide" evidence="2">
    <location>
        <begin position="1"/>
        <end position="25"/>
    </location>
</feature>
<keyword evidence="1" id="KW-0472">Membrane</keyword>
<dbReference type="InterPro" id="IPR043993">
    <property type="entry name" value="T4SS_pilin"/>
</dbReference>
<reference evidence="3 4" key="1">
    <citation type="submission" date="2017-09" db="EMBL/GenBank/DDBJ databases">
        <title>Depth-based differentiation of microbial function through sediment-hosted aquifers and enrichment of novel symbionts in the deep terrestrial subsurface.</title>
        <authorList>
            <person name="Probst A.J."/>
            <person name="Ladd B."/>
            <person name="Jarett J.K."/>
            <person name="Geller-Mcgrath D.E."/>
            <person name="Sieber C.M."/>
            <person name="Emerson J.B."/>
            <person name="Anantharaman K."/>
            <person name="Thomas B.C."/>
            <person name="Malmstrom R."/>
            <person name="Stieglmeier M."/>
            <person name="Klingl A."/>
            <person name="Woyke T."/>
            <person name="Ryan C.M."/>
            <person name="Banfield J.F."/>
        </authorList>
    </citation>
    <scope>NUCLEOTIDE SEQUENCE [LARGE SCALE GENOMIC DNA]</scope>
    <source>
        <strain evidence="3">CG10_big_fil_rev_8_21_14_0_10_51_16</strain>
    </source>
</reference>
<dbReference type="EMBL" id="PCYI01000009">
    <property type="protein sequence ID" value="PIR45032.1"/>
    <property type="molecule type" value="Genomic_DNA"/>
</dbReference>
<feature type="transmembrane region" description="Helical" evidence="1">
    <location>
        <begin position="55"/>
        <end position="75"/>
    </location>
</feature>
<keyword evidence="2" id="KW-0732">Signal</keyword>
<feature type="transmembrane region" description="Helical" evidence="1">
    <location>
        <begin position="96"/>
        <end position="117"/>
    </location>
</feature>
<feature type="chain" id="PRO_5013695258" description="TrbC/VIRB2 family protein" evidence="2">
    <location>
        <begin position="26"/>
        <end position="137"/>
    </location>
</feature>
<protein>
    <recommendedName>
        <fullName evidence="5">TrbC/VIRB2 family protein</fullName>
    </recommendedName>
</protein>
<accession>A0A2H0RER0</accession>
<keyword evidence="1" id="KW-0812">Transmembrane</keyword>
<evidence type="ECO:0000256" key="1">
    <source>
        <dbReference type="SAM" id="Phobius"/>
    </source>
</evidence>